<dbReference type="Proteomes" id="UP000799428">
    <property type="component" value="Unassembled WGS sequence"/>
</dbReference>
<name>A0A6G1K0T2_9PLEO</name>
<reference evidence="2" key="1">
    <citation type="journal article" date="2020" name="Stud. Mycol.">
        <title>101 Dothideomycetes genomes: a test case for predicting lifestyles and emergence of pathogens.</title>
        <authorList>
            <person name="Haridas S."/>
            <person name="Albert R."/>
            <person name="Binder M."/>
            <person name="Bloem J."/>
            <person name="Labutti K."/>
            <person name="Salamov A."/>
            <person name="Andreopoulos B."/>
            <person name="Baker S."/>
            <person name="Barry K."/>
            <person name="Bills G."/>
            <person name="Bluhm B."/>
            <person name="Cannon C."/>
            <person name="Castanera R."/>
            <person name="Culley D."/>
            <person name="Daum C."/>
            <person name="Ezra D."/>
            <person name="Gonzalez J."/>
            <person name="Henrissat B."/>
            <person name="Kuo A."/>
            <person name="Liang C."/>
            <person name="Lipzen A."/>
            <person name="Lutzoni F."/>
            <person name="Magnuson J."/>
            <person name="Mondo S."/>
            <person name="Nolan M."/>
            <person name="Ohm R."/>
            <person name="Pangilinan J."/>
            <person name="Park H.-J."/>
            <person name="Ramirez L."/>
            <person name="Alfaro M."/>
            <person name="Sun H."/>
            <person name="Tritt A."/>
            <person name="Yoshinaga Y."/>
            <person name="Zwiers L.-H."/>
            <person name="Turgeon B."/>
            <person name="Goodwin S."/>
            <person name="Spatafora J."/>
            <person name="Crous P."/>
            <person name="Grigoriev I."/>
        </authorList>
    </citation>
    <scope>NUCLEOTIDE SEQUENCE</scope>
    <source>
        <strain evidence="2">CBS 279.74</strain>
    </source>
</reference>
<proteinExistence type="predicted"/>
<evidence type="ECO:0000256" key="1">
    <source>
        <dbReference type="SAM" id="MobiDB-lite"/>
    </source>
</evidence>
<dbReference type="AlphaFoldDB" id="A0A6G1K0T2"/>
<organism evidence="2 3">
    <name type="scientific">Pleomassaria siparia CBS 279.74</name>
    <dbReference type="NCBI Taxonomy" id="1314801"/>
    <lineage>
        <taxon>Eukaryota</taxon>
        <taxon>Fungi</taxon>
        <taxon>Dikarya</taxon>
        <taxon>Ascomycota</taxon>
        <taxon>Pezizomycotina</taxon>
        <taxon>Dothideomycetes</taxon>
        <taxon>Pleosporomycetidae</taxon>
        <taxon>Pleosporales</taxon>
        <taxon>Pleomassariaceae</taxon>
        <taxon>Pleomassaria</taxon>
    </lineage>
</organism>
<sequence>MAHTIRTTLWDYTQAHPGYTNKKAPLSASPDSCHLAFDIEVKQRIKRAEAKKARALEKKTAAEPFVADKEPTYGNNIMMTGTLTGPPIRSMASDTTFGLVKPKKDAITDRAGHAHTLKSKRKPEKKYFDLNVKHKKELNLERHATKPTSAHVVLDQLLTSLDEEPPLPGVMPEEEFEKWLEEFDDAEKKRLRACLEKTAAINESLNKLTAAAANPVKKIEEIEKELISEKAAKTSGYVAPAWPSFSVSDDDNRDLYIYSLMNHHHDSRKDSSFGVDRALHGSTPGLEKVAVEATVATLNPESISMSEAEFWAFKPKTLRPYKVQTSELNNPTAKVGAELDDFRRVREMYGLDGVHEYPKPTPMHAFKPKTSTTKAQVPVVASKPKNVIKVEKIHLPMVPSTPKLSTVEAQENEEDKMSDMTLGSTDQSDDEDWDKIEEEEVDMMEWVKIGTS</sequence>
<feature type="region of interest" description="Disordered" evidence="1">
    <location>
        <begin position="401"/>
        <end position="432"/>
    </location>
</feature>
<evidence type="ECO:0000313" key="3">
    <source>
        <dbReference type="Proteomes" id="UP000799428"/>
    </source>
</evidence>
<evidence type="ECO:0000313" key="2">
    <source>
        <dbReference type="EMBL" id="KAF2706469.1"/>
    </source>
</evidence>
<keyword evidence="3" id="KW-1185">Reference proteome</keyword>
<gene>
    <name evidence="2" type="ORF">K504DRAFT_459772</name>
</gene>
<protein>
    <submittedName>
        <fullName evidence="2">Uncharacterized protein</fullName>
    </submittedName>
</protein>
<accession>A0A6G1K0T2</accession>
<dbReference type="EMBL" id="MU005776">
    <property type="protein sequence ID" value="KAF2706469.1"/>
    <property type="molecule type" value="Genomic_DNA"/>
</dbReference>